<dbReference type="InterPro" id="IPR003439">
    <property type="entry name" value="ABC_transporter-like_ATP-bd"/>
</dbReference>
<reference evidence="7" key="1">
    <citation type="submission" date="2022-02" db="EMBL/GenBank/DDBJ databases">
        <authorList>
            <person name="Giguere J D."/>
        </authorList>
    </citation>
    <scope>NUCLEOTIDE SEQUENCE</scope>
    <source>
        <strain evidence="7">CCAP 1055/1</strain>
    </source>
</reference>
<feature type="region of interest" description="Disordered" evidence="5">
    <location>
        <begin position="369"/>
        <end position="412"/>
    </location>
</feature>
<dbReference type="EMBL" id="OU594954">
    <property type="protein sequence ID" value="CAG9280293.1"/>
    <property type="molecule type" value="Genomic_DNA"/>
</dbReference>
<dbReference type="GO" id="GO:0016887">
    <property type="term" value="F:ATP hydrolysis activity"/>
    <property type="evidence" value="ECO:0007669"/>
    <property type="project" value="InterPro"/>
</dbReference>
<feature type="domain" description="AAA+ ATPase" evidence="6">
    <location>
        <begin position="96"/>
        <end position="325"/>
    </location>
</feature>
<dbReference type="InterPro" id="IPR032781">
    <property type="entry name" value="ABC_tran_Xtn"/>
</dbReference>
<dbReference type="Pfam" id="PF00005">
    <property type="entry name" value="ABC_tran"/>
    <property type="match status" value="2"/>
</dbReference>
<evidence type="ECO:0000313" key="7">
    <source>
        <dbReference type="EMBL" id="CAG9280293.1"/>
    </source>
</evidence>
<evidence type="ECO:0000256" key="3">
    <source>
        <dbReference type="ARBA" id="ARBA00022840"/>
    </source>
</evidence>
<evidence type="ECO:0000256" key="1">
    <source>
        <dbReference type="ARBA" id="ARBA00022737"/>
    </source>
</evidence>
<dbReference type="InterPro" id="IPR017871">
    <property type="entry name" value="ABC_transporter-like_CS"/>
</dbReference>
<organism evidence="7">
    <name type="scientific">Phaeodactylum tricornutum</name>
    <name type="common">Diatom</name>
    <dbReference type="NCBI Taxonomy" id="2850"/>
    <lineage>
        <taxon>Eukaryota</taxon>
        <taxon>Sar</taxon>
        <taxon>Stramenopiles</taxon>
        <taxon>Ochrophyta</taxon>
        <taxon>Bacillariophyta</taxon>
        <taxon>Bacillariophyceae</taxon>
        <taxon>Bacillariophycidae</taxon>
        <taxon>Naviculales</taxon>
        <taxon>Phaeodactylaceae</taxon>
        <taxon>Phaeodactylum</taxon>
    </lineage>
</organism>
<keyword evidence="1" id="KW-0677">Repeat</keyword>
<dbReference type="SMART" id="SM00382">
    <property type="entry name" value="AAA"/>
    <property type="match status" value="2"/>
</dbReference>
<dbReference type="PANTHER" id="PTHR19211">
    <property type="entry name" value="ATP-BINDING TRANSPORT PROTEIN-RELATED"/>
    <property type="match status" value="1"/>
</dbReference>
<evidence type="ECO:0000256" key="5">
    <source>
        <dbReference type="SAM" id="MobiDB-lite"/>
    </source>
</evidence>
<dbReference type="SUPFAM" id="SSF52540">
    <property type="entry name" value="P-loop containing nucleoside triphosphate hydrolases"/>
    <property type="match status" value="2"/>
</dbReference>
<dbReference type="Pfam" id="PF12848">
    <property type="entry name" value="ABC_tran_Xtn"/>
    <property type="match status" value="1"/>
</dbReference>
<dbReference type="PROSITE" id="PS00211">
    <property type="entry name" value="ABC_TRANSPORTER_1"/>
    <property type="match status" value="2"/>
</dbReference>
<sequence>MVETSSPLTTIVQSQLTSLDDTDALQNAWTEALARATENGSALRWGGRGRGGRGLARRTFQPKDIVVEGIRLEYVGTTQGSSRVLLGDDAVLKLLGGRAYAVVGRNGCGKSTLLRRIRAGKIPGFPPHVTTLYIPQEVFVDRWEGVEDDAGKVTPTPIDYLLEKHRAFTKDSANSVQEQIDSLEAQLESLDITLEEDQEKIQQIGEEISLLEDSRDGKADEKSLKTLAKEALECMGLAERIWNMPMTKLSAGQRKKVALSLAFFCCCDLLLLDEPTNALDVQGLLQLRRLMEVCKTRQTTVLLVSHDLDLVNHVATDVIEFVQKTLYYYPGNYADYQVYRRQHDLHHLRQVVALDKKRDAMMQTIENIKKQPVPKRGGGKKKSRQVESHRKKLERQGFEKTESGHRWTAQKAGTGIKAGSINAIDATTRRGKTTSQLLTMTEKDIRPPPDKAVQFVFRPVTSQWNEALIWAMQVGHGYGQELHNAVAQTGPVASTIISKKEGFLFDCVDLCVEEGGTYCILGETASGKSTLLRLLAKLEEPREGKISYATNVEVAFMDQESVERMIDIGLANGTETALSYLQAQYRQKTEQDLRSELTNFGMSPTQATTNLRFLSGGERNRVCLASVLLGNPQVLVLDQPTSNLDVESVEALIYGLRGWNGTVVISSHDANFVRSVEAQCYALVANEGKLRRVDGGIDEYLRAFATE</sequence>
<evidence type="ECO:0000259" key="6">
    <source>
        <dbReference type="SMART" id="SM00382"/>
    </source>
</evidence>
<dbReference type="PANTHER" id="PTHR19211:SF117">
    <property type="entry name" value="ATP-BINDING CASSETTE SUB-FAMILY F MEMBER 3"/>
    <property type="match status" value="1"/>
</dbReference>
<dbReference type="InterPro" id="IPR050611">
    <property type="entry name" value="ABCF"/>
</dbReference>
<dbReference type="InterPro" id="IPR003593">
    <property type="entry name" value="AAA+_ATPase"/>
</dbReference>
<evidence type="ECO:0000256" key="4">
    <source>
        <dbReference type="SAM" id="Coils"/>
    </source>
</evidence>
<feature type="compositionally biased region" description="Basic and acidic residues" evidence="5">
    <location>
        <begin position="384"/>
        <end position="405"/>
    </location>
</feature>
<name>A0A8J9SS73_PHATR</name>
<keyword evidence="2" id="KW-0547">Nucleotide-binding</keyword>
<protein>
    <recommendedName>
        <fullName evidence="6">AAA+ ATPase domain-containing protein</fullName>
    </recommendedName>
</protein>
<evidence type="ECO:0000256" key="2">
    <source>
        <dbReference type="ARBA" id="ARBA00022741"/>
    </source>
</evidence>
<feature type="coiled-coil region" evidence="4">
    <location>
        <begin position="166"/>
        <end position="214"/>
    </location>
</feature>
<keyword evidence="4" id="KW-0175">Coiled coil</keyword>
<gene>
    <name evidence="7" type="ORF">PTTT1_LOCUS12821</name>
</gene>
<keyword evidence="3" id="KW-0067">ATP-binding</keyword>
<dbReference type="AlphaFoldDB" id="A0A8J9SS73"/>
<dbReference type="InterPro" id="IPR027417">
    <property type="entry name" value="P-loop_NTPase"/>
</dbReference>
<dbReference type="Proteomes" id="UP000836788">
    <property type="component" value="Chromosome 13"/>
</dbReference>
<accession>A0A8J9SS73</accession>
<dbReference type="Gene3D" id="3.40.50.300">
    <property type="entry name" value="P-loop containing nucleotide triphosphate hydrolases"/>
    <property type="match status" value="2"/>
</dbReference>
<feature type="domain" description="AAA+ ATPase" evidence="6">
    <location>
        <begin position="514"/>
        <end position="686"/>
    </location>
</feature>
<proteinExistence type="predicted"/>
<dbReference type="GO" id="GO:0005524">
    <property type="term" value="F:ATP binding"/>
    <property type="evidence" value="ECO:0007669"/>
    <property type="project" value="UniProtKB-KW"/>
</dbReference>